<feature type="compositionally biased region" description="Basic and acidic residues" evidence="1">
    <location>
        <begin position="358"/>
        <end position="371"/>
    </location>
</feature>
<gene>
    <name evidence="3" type="ORF">Cvel_20682</name>
</gene>
<feature type="signal peptide" evidence="2">
    <location>
        <begin position="1"/>
        <end position="21"/>
    </location>
</feature>
<feature type="compositionally biased region" description="Polar residues" evidence="1">
    <location>
        <begin position="310"/>
        <end position="320"/>
    </location>
</feature>
<dbReference type="AlphaFoldDB" id="A0A0G4G8G4"/>
<name>A0A0G4G8G4_9ALVE</name>
<evidence type="ECO:0000256" key="2">
    <source>
        <dbReference type="SAM" id="SignalP"/>
    </source>
</evidence>
<evidence type="ECO:0000256" key="1">
    <source>
        <dbReference type="SAM" id="MobiDB-lite"/>
    </source>
</evidence>
<keyword evidence="2" id="KW-0732">Signal</keyword>
<feature type="compositionally biased region" description="Polar residues" evidence="1">
    <location>
        <begin position="131"/>
        <end position="143"/>
    </location>
</feature>
<protein>
    <submittedName>
        <fullName evidence="3">Uncharacterized protein</fullName>
    </submittedName>
</protein>
<feature type="compositionally biased region" description="Pro residues" evidence="1">
    <location>
        <begin position="338"/>
        <end position="348"/>
    </location>
</feature>
<dbReference type="EMBL" id="CDMZ01000971">
    <property type="protein sequence ID" value="CEM24852.1"/>
    <property type="molecule type" value="Genomic_DNA"/>
</dbReference>
<feature type="compositionally biased region" description="Polar residues" evidence="1">
    <location>
        <begin position="165"/>
        <end position="183"/>
    </location>
</feature>
<sequence length="452" mass="48483">MLLTTKTLCLPLLRLLPTTKAEVRVAVAAAAEAPHRKLQQKMKMSHLPLQAPPPLPVPSHVKKQSEVSASSSVSKEPERSRSRSRSRGRKRSDSPPSEGDESSDTGGKPGFATEGSSIYLPDHGGRALALNHQQDNSGTTAESPENRRRSDLSYSPPPDAKSDTRSQSSLSSGVSTELRTAQAQHMMALPSQDSIRLPLRSIARARGEGAAGPPRPSAAESSPRSDWSHSQSNSCLSESSQLNLWGSERQPPLAPDPLHSPTMSRGATPMGAASSRLSRSGHGGPSFGLSDSPAPAVGGRASGLLASATPARTTPSSLSPPTHMAQPSGAGKGSSPSPSDPPPPPRMPMFPELPSYPRFERDPLIEPEGMKRPQPSRAHKSSRVKYLVVFDDKHLAHVRTTHFPSKVKRIKDWLISWAEREEDALLCFNFCEILDLFGYIDGVCMVINGLSV</sequence>
<feature type="compositionally biased region" description="Low complexity" evidence="1">
    <location>
        <begin position="217"/>
        <end position="244"/>
    </location>
</feature>
<feature type="region of interest" description="Disordered" evidence="1">
    <location>
        <begin position="47"/>
        <end position="378"/>
    </location>
</feature>
<accession>A0A0G4G8G4</accession>
<evidence type="ECO:0000313" key="3">
    <source>
        <dbReference type="EMBL" id="CEM24852.1"/>
    </source>
</evidence>
<dbReference type="VEuPathDB" id="CryptoDB:Cvel_20682"/>
<feature type="compositionally biased region" description="Low complexity" evidence="1">
    <location>
        <begin position="327"/>
        <end position="337"/>
    </location>
</feature>
<organism evidence="3">
    <name type="scientific">Chromera velia CCMP2878</name>
    <dbReference type="NCBI Taxonomy" id="1169474"/>
    <lineage>
        <taxon>Eukaryota</taxon>
        <taxon>Sar</taxon>
        <taxon>Alveolata</taxon>
        <taxon>Colpodellida</taxon>
        <taxon>Chromeraceae</taxon>
        <taxon>Chromera</taxon>
    </lineage>
</organism>
<proteinExistence type="predicted"/>
<feature type="chain" id="PRO_5005189833" evidence="2">
    <location>
        <begin position="22"/>
        <end position="452"/>
    </location>
</feature>
<reference evidence="3" key="1">
    <citation type="submission" date="2014-11" db="EMBL/GenBank/DDBJ databases">
        <authorList>
            <person name="Otto D Thomas"/>
            <person name="Naeem Raeece"/>
        </authorList>
    </citation>
    <scope>NUCLEOTIDE SEQUENCE</scope>
</reference>